<proteinExistence type="predicted"/>
<protein>
    <submittedName>
        <fullName evidence="2">Uncharacterized protein</fullName>
    </submittedName>
</protein>
<evidence type="ECO:0000256" key="1">
    <source>
        <dbReference type="SAM" id="MobiDB-lite"/>
    </source>
</evidence>
<dbReference type="AlphaFoldDB" id="A0A7J6LBH3"/>
<keyword evidence="3" id="KW-1185">Reference proteome</keyword>
<evidence type="ECO:0000313" key="3">
    <source>
        <dbReference type="Proteomes" id="UP000591131"/>
    </source>
</evidence>
<organism evidence="2 3">
    <name type="scientific">Perkinsus chesapeaki</name>
    <name type="common">Clam parasite</name>
    <name type="synonym">Perkinsus andrewsi</name>
    <dbReference type="NCBI Taxonomy" id="330153"/>
    <lineage>
        <taxon>Eukaryota</taxon>
        <taxon>Sar</taxon>
        <taxon>Alveolata</taxon>
        <taxon>Perkinsozoa</taxon>
        <taxon>Perkinsea</taxon>
        <taxon>Perkinsida</taxon>
        <taxon>Perkinsidae</taxon>
        <taxon>Perkinsus</taxon>
    </lineage>
</organism>
<reference evidence="2 3" key="1">
    <citation type="submission" date="2020-04" db="EMBL/GenBank/DDBJ databases">
        <title>Perkinsus chesapeaki whole genome sequence.</title>
        <authorList>
            <person name="Bogema D.R."/>
        </authorList>
    </citation>
    <scope>NUCLEOTIDE SEQUENCE [LARGE SCALE GENOMIC DNA]</scope>
    <source>
        <strain evidence="2">ATCC PRA-425</strain>
    </source>
</reference>
<accession>A0A7J6LBH3</accession>
<dbReference type="Proteomes" id="UP000591131">
    <property type="component" value="Unassembled WGS sequence"/>
</dbReference>
<comment type="caution">
    <text evidence="2">The sequence shown here is derived from an EMBL/GenBank/DDBJ whole genome shotgun (WGS) entry which is preliminary data.</text>
</comment>
<sequence length="91" mass="9857">MVTTQEPAATTGQGSSAKEGQSVEEIERRLRSEEVTIAQRIESAIQEADRSGGVFTTKVRAGLLDVIAGIKEMYKTVSELGTFTASTRQHE</sequence>
<dbReference type="EMBL" id="JAAPAO010000588">
    <property type="protein sequence ID" value="KAF4656595.1"/>
    <property type="molecule type" value="Genomic_DNA"/>
</dbReference>
<name>A0A7J6LBH3_PERCH</name>
<feature type="compositionally biased region" description="Polar residues" evidence="1">
    <location>
        <begin position="1"/>
        <end position="19"/>
    </location>
</feature>
<evidence type="ECO:0000313" key="2">
    <source>
        <dbReference type="EMBL" id="KAF4656595.1"/>
    </source>
</evidence>
<feature type="region of interest" description="Disordered" evidence="1">
    <location>
        <begin position="1"/>
        <end position="28"/>
    </location>
</feature>
<gene>
    <name evidence="2" type="ORF">FOL47_008844</name>
</gene>